<protein>
    <recommendedName>
        <fullName evidence="1">Peptidoglycan binding-like domain-containing protein</fullName>
    </recommendedName>
</protein>
<name>A0A150PAR9_SORCE</name>
<dbReference type="SUPFAM" id="SSF47090">
    <property type="entry name" value="PGBD-like"/>
    <property type="match status" value="1"/>
</dbReference>
<evidence type="ECO:0000313" key="2">
    <source>
        <dbReference type="EMBL" id="KYF52795.1"/>
    </source>
</evidence>
<dbReference type="InterPro" id="IPR018392">
    <property type="entry name" value="LysM"/>
</dbReference>
<dbReference type="CDD" id="cd00118">
    <property type="entry name" value="LysM"/>
    <property type="match status" value="1"/>
</dbReference>
<evidence type="ECO:0000259" key="1">
    <source>
        <dbReference type="Pfam" id="PF01471"/>
    </source>
</evidence>
<sequence>MGFKHLVRPGECLSSIAFRYGFYPDTLWNLPENAALREKRSNPSALSPTEDVVFIPDKRLKIEARPTGARHTFRRRGVPEELRLRFLDAKSEPRAGVPYVLEIDGATFEGETDGDGFIVVPISPAAAKGRLLLGAGEDQEEMALSLGHLPPLATAEGPLVRLVSLGYLESEEQGREEGLLRIALEDFQSDHGLPVTGEADGATLAKLASAHGS</sequence>
<reference evidence="2 3" key="1">
    <citation type="submission" date="2014-02" db="EMBL/GenBank/DDBJ databases">
        <title>The small core and large imbalanced accessory genome model reveals a collaborative survival strategy of Sorangium cellulosum strains in nature.</title>
        <authorList>
            <person name="Han K."/>
            <person name="Peng R."/>
            <person name="Blom J."/>
            <person name="Li Y.-Z."/>
        </authorList>
    </citation>
    <scope>NUCLEOTIDE SEQUENCE [LARGE SCALE GENOMIC DNA]</scope>
    <source>
        <strain evidence="2 3">So0157-18</strain>
    </source>
</reference>
<dbReference type="Gene3D" id="1.10.101.10">
    <property type="entry name" value="PGBD-like superfamily/PGBD"/>
    <property type="match status" value="1"/>
</dbReference>
<gene>
    <name evidence="2" type="ORF">BE04_09900</name>
</gene>
<dbReference type="Pfam" id="PF01471">
    <property type="entry name" value="PG_binding_1"/>
    <property type="match status" value="1"/>
</dbReference>
<dbReference type="InterPro" id="IPR002477">
    <property type="entry name" value="Peptidoglycan-bd-like"/>
</dbReference>
<dbReference type="InterPro" id="IPR036366">
    <property type="entry name" value="PGBDSf"/>
</dbReference>
<dbReference type="Proteomes" id="UP000075604">
    <property type="component" value="Unassembled WGS sequence"/>
</dbReference>
<organism evidence="2 3">
    <name type="scientific">Sorangium cellulosum</name>
    <name type="common">Polyangium cellulosum</name>
    <dbReference type="NCBI Taxonomy" id="56"/>
    <lineage>
        <taxon>Bacteria</taxon>
        <taxon>Pseudomonadati</taxon>
        <taxon>Myxococcota</taxon>
        <taxon>Polyangia</taxon>
        <taxon>Polyangiales</taxon>
        <taxon>Polyangiaceae</taxon>
        <taxon>Sorangium</taxon>
    </lineage>
</organism>
<feature type="domain" description="Peptidoglycan binding-like" evidence="1">
    <location>
        <begin position="161"/>
        <end position="207"/>
    </location>
</feature>
<dbReference type="EMBL" id="JELX01003259">
    <property type="protein sequence ID" value="KYF52795.1"/>
    <property type="molecule type" value="Genomic_DNA"/>
</dbReference>
<accession>A0A150PAR9</accession>
<dbReference type="InterPro" id="IPR036365">
    <property type="entry name" value="PGBD-like_sf"/>
</dbReference>
<proteinExistence type="predicted"/>
<dbReference type="AlphaFoldDB" id="A0A150PAR9"/>
<evidence type="ECO:0000313" key="3">
    <source>
        <dbReference type="Proteomes" id="UP000075604"/>
    </source>
</evidence>
<comment type="caution">
    <text evidence="2">The sequence shown here is derived from an EMBL/GenBank/DDBJ whole genome shotgun (WGS) entry which is preliminary data.</text>
</comment>